<organism evidence="5 6">
    <name type="scientific">Brassica napus</name>
    <name type="common">Rape</name>
    <dbReference type="NCBI Taxonomy" id="3708"/>
    <lineage>
        <taxon>Eukaryota</taxon>
        <taxon>Viridiplantae</taxon>
        <taxon>Streptophyta</taxon>
        <taxon>Embryophyta</taxon>
        <taxon>Tracheophyta</taxon>
        <taxon>Spermatophyta</taxon>
        <taxon>Magnoliopsida</taxon>
        <taxon>eudicotyledons</taxon>
        <taxon>Gunneridae</taxon>
        <taxon>Pentapetalae</taxon>
        <taxon>rosids</taxon>
        <taxon>malvids</taxon>
        <taxon>Brassicales</taxon>
        <taxon>Brassicaceae</taxon>
        <taxon>Brassiceae</taxon>
        <taxon>Brassica</taxon>
    </lineage>
</organism>
<sequence length="676" mass="74888">MGEGTMIDLRIHVGGSMEKNNGDYKYVGELFEISVQWELYDISWEKFLRFSREDAKIIAPLRFVWYKDIAKEMNTVTYVFEENPDDMFLLMCLAKEAGAIDVFIEYDVSDVRYNEEEEFAESDGEEEVERPLEDEEPEQSEEEDEENPQADENETVEGEENVAPQAGIVDENVTEGGEEREQAEIGDEVVQDAGDGGEDERFRAVFEEGSMAKLGKEAYQNLEEKKTAEREAEEKKARVAKQYCSTLRSSKHVYEVNEFECGYSVNLATHQCACRKWDLTVMAMISHRLRRALLTATSSLNRSVSISPASSTPTADFPFVSTLVQRSVLRRLTSVSRAPVRLFSTRQYKLYKEGDEITEDTVLFEGCDFNHWLITMDFPKDNPLSPEEMVSAYEQTCAAGLGISLEEAKTKMYACSTTTYQGFQAIMTEQESEKFKDLPGVVFVLPDSYIDPVNKAYGGDKYENGVITHRPPPIQANRRTRDKFNQRSDRQGGPQNFQRNPNYGQQPPMQGGGGGYGGPQQSYGPPGQGNQAPPPPFQGGYNQGPPRSPPPPYQAGYNQGQGSPVPPFQGPPGGYGQGGPSNYSQGPQGGYNQGGPMNGNYGPAPGARNPNLGYGQGYAGPGLEVNQTIPQAEQRNAAGDWNNNNPAGQQGSDQSIFSVSTGEKILDRDMMLAAVE</sequence>
<feature type="compositionally biased region" description="Gly residues" evidence="3">
    <location>
        <begin position="587"/>
        <end position="597"/>
    </location>
</feature>
<feature type="compositionally biased region" description="Acidic residues" evidence="3">
    <location>
        <begin position="184"/>
        <end position="197"/>
    </location>
</feature>
<evidence type="ECO:0000259" key="4">
    <source>
        <dbReference type="Pfam" id="PF21864"/>
    </source>
</evidence>
<dbReference type="Gene3D" id="3.30.70.80">
    <property type="entry name" value="Peptidase S8 propeptide/proteinase inhibitor I9"/>
    <property type="match status" value="1"/>
</dbReference>
<feature type="compositionally biased region" description="Low complexity" evidence="3">
    <location>
        <begin position="519"/>
        <end position="531"/>
    </location>
</feature>
<feature type="compositionally biased region" description="Polar residues" evidence="3">
    <location>
        <begin position="641"/>
        <end position="657"/>
    </location>
</feature>
<dbReference type="Pfam" id="PF21864">
    <property type="entry name" value="MORF_dom"/>
    <property type="match status" value="1"/>
</dbReference>
<feature type="region of interest" description="Disordered" evidence="3">
    <location>
        <begin position="116"/>
        <end position="197"/>
    </location>
</feature>
<evidence type="ECO:0000256" key="3">
    <source>
        <dbReference type="SAM" id="MobiDB-lite"/>
    </source>
</evidence>
<evidence type="ECO:0000313" key="5">
    <source>
        <dbReference type="EMBL" id="KAH0851129.1"/>
    </source>
</evidence>
<feature type="compositionally biased region" description="Acidic residues" evidence="3">
    <location>
        <begin position="116"/>
        <end position="160"/>
    </location>
</feature>
<accession>A0ABQ7X6Z0</accession>
<feature type="compositionally biased region" description="Low complexity" evidence="3">
    <location>
        <begin position="500"/>
        <end position="509"/>
    </location>
</feature>
<keyword evidence="2" id="KW-0809">Transit peptide</keyword>
<gene>
    <name evidence="5" type="ORF">HID58_094974</name>
</gene>
<dbReference type="EMBL" id="JAGKQM010001845">
    <property type="protein sequence ID" value="KAH0851129.1"/>
    <property type="molecule type" value="Genomic_DNA"/>
</dbReference>
<dbReference type="PANTHER" id="PTHR31346:SF5">
    <property type="entry name" value="MULTIPLE ORGANELLAR RNA EDITING FACTOR 1, MITOCHONDRIAL"/>
    <property type="match status" value="1"/>
</dbReference>
<dbReference type="InterPro" id="IPR054059">
    <property type="entry name" value="MORF/ORRM1/DAG-like_MORF"/>
</dbReference>
<evidence type="ECO:0000313" key="6">
    <source>
        <dbReference type="Proteomes" id="UP000824890"/>
    </source>
</evidence>
<evidence type="ECO:0000256" key="2">
    <source>
        <dbReference type="ARBA" id="ARBA00022946"/>
    </source>
</evidence>
<dbReference type="Proteomes" id="UP000824890">
    <property type="component" value="Unassembled WGS sequence"/>
</dbReference>
<evidence type="ECO:0000256" key="1">
    <source>
        <dbReference type="ARBA" id="ARBA00022664"/>
    </source>
</evidence>
<dbReference type="InterPro" id="IPR037045">
    <property type="entry name" value="S8pro/Inhibitor_I9_sf"/>
</dbReference>
<dbReference type="InterPro" id="IPR039206">
    <property type="entry name" value="MORF/ORRM1/DAG-like"/>
</dbReference>
<feature type="region of interest" description="Disordered" evidence="3">
    <location>
        <begin position="460"/>
        <end position="657"/>
    </location>
</feature>
<reference evidence="5 6" key="1">
    <citation type="submission" date="2021-05" db="EMBL/GenBank/DDBJ databases">
        <title>Genome Assembly of Synthetic Allotetraploid Brassica napus Reveals Homoeologous Exchanges between Subgenomes.</title>
        <authorList>
            <person name="Davis J.T."/>
        </authorList>
    </citation>
    <scope>NUCLEOTIDE SEQUENCE [LARGE SCALE GENOMIC DNA]</scope>
    <source>
        <strain evidence="6">cv. Da-Ae</strain>
        <tissue evidence="5">Seedling</tissue>
    </source>
</reference>
<dbReference type="PANTHER" id="PTHR31346">
    <property type="entry name" value="MULTIPLE ORGANELLAR RNA EDITING FACTOR 2, CHLOROPLASTIC-RELATED-RELATED"/>
    <property type="match status" value="1"/>
</dbReference>
<comment type="caution">
    <text evidence="5">The sequence shown here is derived from an EMBL/GenBank/DDBJ whole genome shotgun (WGS) entry which is preliminary data.</text>
</comment>
<keyword evidence="1" id="KW-0507">mRNA processing</keyword>
<proteinExistence type="predicted"/>
<protein>
    <recommendedName>
        <fullName evidence="4">MORF/ORRM1/DAG-like MORF domain-containing protein</fullName>
    </recommendedName>
</protein>
<name>A0ABQ7X6Z0_BRANA</name>
<keyword evidence="6" id="KW-1185">Reference proteome</keyword>
<feature type="compositionally biased region" description="Polar residues" evidence="3">
    <location>
        <begin position="625"/>
        <end position="634"/>
    </location>
</feature>
<feature type="domain" description="MORF/ORRM1/DAG-like MORF" evidence="4">
    <location>
        <begin position="369"/>
        <end position="462"/>
    </location>
</feature>